<reference evidence="2 3" key="1">
    <citation type="submission" date="2022-10" db="EMBL/GenBank/DDBJ databases">
        <title>Paenibacillus description and whole genome data of maize root bacterial community.</title>
        <authorList>
            <person name="Marton D."/>
            <person name="Farkas M."/>
            <person name="Cserhati M."/>
        </authorList>
    </citation>
    <scope>NUCLEOTIDE SEQUENCE [LARGE SCALE GENOMIC DNA]</scope>
    <source>
        <strain evidence="2 3">P96</strain>
    </source>
</reference>
<comment type="caution">
    <text evidence="2">The sequence shown here is derived from an EMBL/GenBank/DDBJ whole genome shotgun (WGS) entry which is preliminary data.</text>
</comment>
<organism evidence="2 3">
    <name type="scientific">Paenibacillus zeirhizosphaerae</name>
    <dbReference type="NCBI Taxonomy" id="2987519"/>
    <lineage>
        <taxon>Bacteria</taxon>
        <taxon>Bacillati</taxon>
        <taxon>Bacillota</taxon>
        <taxon>Bacilli</taxon>
        <taxon>Bacillales</taxon>
        <taxon>Paenibacillaceae</taxon>
        <taxon>Paenibacillus</taxon>
    </lineage>
</organism>
<sequence length="130" mass="15057">MPRKKQPLADLELFSFSMTDPVFETLTDTPPDQPIDRNRSSLNKTVSLNHFTEPSEKKRPQNQKGVKVYTAASKPPRVEDIHTRQTFLIRNDLIARLNRIAAKQNKGFKMRLINYVLEKELDDLEESGDF</sequence>
<evidence type="ECO:0000256" key="1">
    <source>
        <dbReference type="SAM" id="MobiDB-lite"/>
    </source>
</evidence>
<keyword evidence="3" id="KW-1185">Reference proteome</keyword>
<dbReference type="Proteomes" id="UP001241848">
    <property type="component" value="Unassembled WGS sequence"/>
</dbReference>
<dbReference type="RefSeq" id="WP_305756929.1">
    <property type="nucleotide sequence ID" value="NZ_JAPCKK010000034.1"/>
</dbReference>
<name>A0ABT9FXS1_9BACL</name>
<evidence type="ECO:0008006" key="4">
    <source>
        <dbReference type="Google" id="ProtNLM"/>
    </source>
</evidence>
<dbReference type="EMBL" id="JAPCKK010000034">
    <property type="protein sequence ID" value="MDP4099311.1"/>
    <property type="molecule type" value="Genomic_DNA"/>
</dbReference>
<proteinExistence type="predicted"/>
<feature type="region of interest" description="Disordered" evidence="1">
    <location>
        <begin position="26"/>
        <end position="66"/>
    </location>
</feature>
<evidence type="ECO:0000313" key="3">
    <source>
        <dbReference type="Proteomes" id="UP001241848"/>
    </source>
</evidence>
<gene>
    <name evidence="2" type="ORF">OIN60_21580</name>
</gene>
<protein>
    <recommendedName>
        <fullName evidence="4">CopG family transcriptional regulator</fullName>
    </recommendedName>
</protein>
<feature type="compositionally biased region" description="Polar residues" evidence="1">
    <location>
        <begin position="40"/>
        <end position="52"/>
    </location>
</feature>
<evidence type="ECO:0000313" key="2">
    <source>
        <dbReference type="EMBL" id="MDP4099311.1"/>
    </source>
</evidence>
<accession>A0ABT9FXS1</accession>